<keyword evidence="13" id="KW-1185">Reference proteome</keyword>
<dbReference type="Gene3D" id="3.40.50.300">
    <property type="entry name" value="P-loop containing nucleotide triphosphate hydrolases"/>
    <property type="match status" value="1"/>
</dbReference>
<dbReference type="AlphaFoldDB" id="A0A8I6WYR1"/>
<evidence type="ECO:0000259" key="11">
    <source>
        <dbReference type="Pfam" id="PF23598"/>
    </source>
</evidence>
<dbReference type="GeneID" id="123439344"/>
<dbReference type="PANTHER" id="PTHR36766">
    <property type="entry name" value="PLANT BROAD-SPECTRUM MILDEW RESISTANCE PROTEIN RPW8"/>
    <property type="match status" value="1"/>
</dbReference>
<keyword evidence="7" id="KW-0175">Coiled coil</keyword>
<dbReference type="Gramene" id="HORVU.MOREX.r3.3HG0230060.1">
    <property type="protein sequence ID" value="HORVU.MOREX.r3.3HG0230060.1.CDS1"/>
    <property type="gene ID" value="HORVU.MOREX.r3.3HG0230060"/>
</dbReference>
<reference evidence="12" key="3">
    <citation type="submission" date="2022-01" db="UniProtKB">
        <authorList>
            <consortium name="EnsemblPlants"/>
        </authorList>
    </citation>
    <scope>IDENTIFICATION</scope>
    <source>
        <strain evidence="12">subsp. vulgare</strain>
    </source>
</reference>
<keyword evidence="2" id="KW-0433">Leucine-rich repeat</keyword>
<dbReference type="GO" id="GO:0005524">
    <property type="term" value="F:ATP binding"/>
    <property type="evidence" value="ECO:0007669"/>
    <property type="project" value="UniProtKB-KW"/>
</dbReference>
<evidence type="ECO:0000256" key="5">
    <source>
        <dbReference type="ARBA" id="ARBA00022821"/>
    </source>
</evidence>
<keyword evidence="6" id="KW-0067">ATP-binding</keyword>
<dbReference type="Gramene" id="HORVU.MOREX.r2.3HG0190830.1">
    <property type="protein sequence ID" value="HORVU.MOREX.r2.3HG0190830.1.CDS.1"/>
    <property type="gene ID" value="HORVU.MOREX.r2.3HG0190830"/>
</dbReference>
<dbReference type="GO" id="GO:0002758">
    <property type="term" value="P:innate immune response-activating signaling pathway"/>
    <property type="evidence" value="ECO:0007669"/>
    <property type="project" value="UniProtKB-ARBA"/>
</dbReference>
<dbReference type="FunFam" id="1.10.10.10:FF:000322">
    <property type="entry name" value="Probable disease resistance protein At1g63360"/>
    <property type="match status" value="1"/>
</dbReference>
<dbReference type="PRINTS" id="PR00364">
    <property type="entry name" value="DISEASERSIST"/>
</dbReference>
<evidence type="ECO:0000256" key="6">
    <source>
        <dbReference type="ARBA" id="ARBA00022840"/>
    </source>
</evidence>
<dbReference type="InterPro" id="IPR042197">
    <property type="entry name" value="Apaf_helical"/>
</dbReference>
<evidence type="ECO:0000256" key="1">
    <source>
        <dbReference type="ARBA" id="ARBA00008894"/>
    </source>
</evidence>
<dbReference type="Pfam" id="PF23598">
    <property type="entry name" value="LRR_14"/>
    <property type="match status" value="1"/>
</dbReference>
<dbReference type="InterPro" id="IPR032675">
    <property type="entry name" value="LRR_dom_sf"/>
</dbReference>
<dbReference type="SUPFAM" id="SSF52540">
    <property type="entry name" value="P-loop containing nucleoside triphosphate hydrolases"/>
    <property type="match status" value="1"/>
</dbReference>
<evidence type="ECO:0000313" key="13">
    <source>
        <dbReference type="Proteomes" id="UP000011116"/>
    </source>
</evidence>
<dbReference type="InterPro" id="IPR055414">
    <property type="entry name" value="LRR_R13L4/SHOC2-like"/>
</dbReference>
<evidence type="ECO:0000259" key="8">
    <source>
        <dbReference type="Pfam" id="PF00931"/>
    </source>
</evidence>
<evidence type="ECO:0000259" key="10">
    <source>
        <dbReference type="Pfam" id="PF23559"/>
    </source>
</evidence>
<reference evidence="13" key="1">
    <citation type="journal article" date="2012" name="Nature">
        <title>A physical, genetic and functional sequence assembly of the barley genome.</title>
        <authorList>
            <consortium name="The International Barley Genome Sequencing Consortium"/>
            <person name="Mayer K.F."/>
            <person name="Waugh R."/>
            <person name="Brown J.W."/>
            <person name="Schulman A."/>
            <person name="Langridge P."/>
            <person name="Platzer M."/>
            <person name="Fincher G.B."/>
            <person name="Muehlbauer G.J."/>
            <person name="Sato K."/>
            <person name="Close T.J."/>
            <person name="Wise R.P."/>
            <person name="Stein N."/>
        </authorList>
    </citation>
    <scope>NUCLEOTIDE SEQUENCE [LARGE SCALE GENOMIC DNA]</scope>
    <source>
        <strain evidence="13">cv. Morex</strain>
    </source>
</reference>
<evidence type="ECO:0000256" key="3">
    <source>
        <dbReference type="ARBA" id="ARBA00022737"/>
    </source>
</evidence>
<evidence type="ECO:0000256" key="7">
    <source>
        <dbReference type="ARBA" id="ARBA00023054"/>
    </source>
</evidence>
<dbReference type="KEGG" id="hvg:123439344"/>
<dbReference type="InterPro" id="IPR058922">
    <property type="entry name" value="WHD_DRP"/>
</dbReference>
<feature type="domain" description="Disease resistance protein winged helix" evidence="10">
    <location>
        <begin position="430"/>
        <end position="498"/>
    </location>
</feature>
<keyword evidence="4" id="KW-0547">Nucleotide-binding</keyword>
<dbReference type="InterPro" id="IPR002182">
    <property type="entry name" value="NB-ARC"/>
</dbReference>
<protein>
    <submittedName>
        <fullName evidence="12">Uncharacterized protein</fullName>
    </submittedName>
</protein>
<dbReference type="Pfam" id="PF18052">
    <property type="entry name" value="Rx_N"/>
    <property type="match status" value="1"/>
</dbReference>
<dbReference type="Proteomes" id="UP000011116">
    <property type="component" value="Chromosome 3H"/>
</dbReference>
<sequence>MAAILESLLGSCVNKLQNIISDEAILILGVEEELVEVLRRVELIRCCIYDAEKRRTKELAVNNWLGQLRDVIYDVDEILDVARCKGSKLLPDHPSSSSKSASYKGLSVSSCFCNIGSRHDVAVRIRSLNKRIDNISKDTTFLTFSSSTQPTGNGPTSKLIRSSNLVEPNLVGKEIIHSSKKLVGLALAHKENKSYKLAIVGTGGVGKTTLAQKIFNDQKIKGSFKLHAWICVSRDYNEVTILKEVLRNIGVHHEQGETIAELQRKLAETIEGKSFFLVLDDVWHPNVWTDLLRPPFHTTISGVILITTRDDQIAVRIGIQHTHQVDLMSVEVGWELLWKSMNIVEEKEVHNLKTTGMEIVRKCGRLPLSIKVTSSALASRDLTENEWRKFLGKYSGPHGMLSDDIEGVLYVSYDELPHRLKQCFLYCALYTEDSIMYRGVITKLWIAEGFIEEQQGQLLEDIAEGYYYELIHRNLLQPDNTIFNQSQCRMHDLLRQLACKLSREECFIGDVETLRGENILKLRRLSVVSKKDKLVLPSMDNMAVKVRTFLAFYGPWRIEDTLFKRFLLLRVLALNYSIVQNIPDYIGKLIHLRLLDLGHTGISHLPESIGSLKNLQVLSLINCDALHILPLAITQLCNLRCLRLTGTKVNQVPKGIGNLNLLTELRGFLVGDRSDNSDVQDGWKLEELSSLPHMMYLNLVKLERTAHCRINLVLADKKHLKELVLEWTAHGEGPYSEDVSNAEKVFELLVPPRNLETLYIFGFCGKRYPTWFGTICLSSLTHLFLKNLRSCVDLPPVGQLPNLKFLRIDGAQAVTKVGPEFVGYRMSEPICNVFVAFPKLEWFFIKDMPNWEEWSFLKEVGNVVDEGEDGDGEICNGDAQSTRLQLLPCLVKLKVEGCPKLSVLPRQLGDDTTSLKELLLIGANNLKAVEDLSILELLVIEDCEGLEKVSNLPQVLKLQVRGCSNLSHVEGLGNLQQLGLGEDMQEISSRWVRELQNQHQRLHGEDLDVYTLSTC</sequence>
<keyword evidence="5" id="KW-0611">Plant defense</keyword>
<evidence type="ECO:0000259" key="9">
    <source>
        <dbReference type="Pfam" id="PF18052"/>
    </source>
</evidence>
<dbReference type="EnsemblPlants" id="HORVU.MOREX.r3.3HG0230060.1">
    <property type="protein sequence ID" value="HORVU.MOREX.r3.3HG0230060.1.CDS1"/>
    <property type="gene ID" value="HORVU.MOREX.r3.3HG0230060"/>
</dbReference>
<organism evidence="12 13">
    <name type="scientific">Hordeum vulgare subsp. vulgare</name>
    <name type="common">Domesticated barley</name>
    <dbReference type="NCBI Taxonomy" id="112509"/>
    <lineage>
        <taxon>Eukaryota</taxon>
        <taxon>Viridiplantae</taxon>
        <taxon>Streptophyta</taxon>
        <taxon>Embryophyta</taxon>
        <taxon>Tracheophyta</taxon>
        <taxon>Spermatophyta</taxon>
        <taxon>Magnoliopsida</taxon>
        <taxon>Liliopsida</taxon>
        <taxon>Poales</taxon>
        <taxon>Poaceae</taxon>
        <taxon>BOP clade</taxon>
        <taxon>Pooideae</taxon>
        <taxon>Triticodae</taxon>
        <taxon>Triticeae</taxon>
        <taxon>Hordeinae</taxon>
        <taxon>Hordeum</taxon>
    </lineage>
</organism>
<dbReference type="GO" id="GO:0042742">
    <property type="term" value="P:defense response to bacterium"/>
    <property type="evidence" value="ECO:0007669"/>
    <property type="project" value="UniProtKB-ARBA"/>
</dbReference>
<comment type="similarity">
    <text evidence="1">Belongs to the disease resistance NB-LRR family.</text>
</comment>
<dbReference type="Pfam" id="PF00931">
    <property type="entry name" value="NB-ARC"/>
    <property type="match status" value="1"/>
</dbReference>
<dbReference type="Gene3D" id="1.20.5.4130">
    <property type="match status" value="1"/>
</dbReference>
<dbReference type="CDD" id="cd14798">
    <property type="entry name" value="RX-CC_like"/>
    <property type="match status" value="1"/>
</dbReference>
<dbReference type="Gene3D" id="1.10.8.430">
    <property type="entry name" value="Helical domain of apoptotic protease-activating factors"/>
    <property type="match status" value="1"/>
</dbReference>
<evidence type="ECO:0000313" key="12">
    <source>
        <dbReference type="EnsemblPlants" id="HORVU.MOREX.r3.3HG0230060.1.CDS1"/>
    </source>
</evidence>
<gene>
    <name evidence="12" type="primary">LOC123439344</name>
</gene>
<dbReference type="InterPro" id="IPR041118">
    <property type="entry name" value="Rx_N"/>
</dbReference>
<name>A0A8I6WYR1_HORVV</name>
<dbReference type="InterPro" id="IPR038005">
    <property type="entry name" value="RX-like_CC"/>
</dbReference>
<dbReference type="PANTHER" id="PTHR36766:SF70">
    <property type="entry name" value="DISEASE RESISTANCE PROTEIN RGA4"/>
    <property type="match status" value="1"/>
</dbReference>
<accession>A0A8I6WYR1</accession>
<dbReference type="GO" id="GO:0009626">
    <property type="term" value="P:plant-type hypersensitive response"/>
    <property type="evidence" value="ECO:0007669"/>
    <property type="project" value="UniProtKB-ARBA"/>
</dbReference>
<dbReference type="Gene3D" id="1.10.10.10">
    <property type="entry name" value="Winged helix-like DNA-binding domain superfamily/Winged helix DNA-binding domain"/>
    <property type="match status" value="1"/>
</dbReference>
<evidence type="ECO:0000256" key="2">
    <source>
        <dbReference type="ARBA" id="ARBA00022614"/>
    </source>
</evidence>
<dbReference type="InterPro" id="IPR036388">
    <property type="entry name" value="WH-like_DNA-bd_sf"/>
</dbReference>
<dbReference type="InterPro" id="IPR027417">
    <property type="entry name" value="P-loop_NTPase"/>
</dbReference>
<reference evidence="12" key="2">
    <citation type="submission" date="2020-10" db="EMBL/GenBank/DDBJ databases">
        <authorList>
            <person name="Scholz U."/>
            <person name="Mascher M."/>
            <person name="Fiebig A."/>
        </authorList>
    </citation>
    <scope>NUCLEOTIDE SEQUENCE [LARGE SCALE GENOMIC DNA]</scope>
    <source>
        <strain evidence="12">cv. Morex</strain>
    </source>
</reference>
<proteinExistence type="inferred from homology"/>
<dbReference type="GO" id="GO:0043531">
    <property type="term" value="F:ADP binding"/>
    <property type="evidence" value="ECO:0007669"/>
    <property type="project" value="InterPro"/>
</dbReference>
<evidence type="ECO:0000256" key="4">
    <source>
        <dbReference type="ARBA" id="ARBA00022741"/>
    </source>
</evidence>
<dbReference type="OrthoDB" id="1050628at2759"/>
<dbReference type="SMR" id="A0A8I6WYR1"/>
<dbReference type="RefSeq" id="XP_044972005.1">
    <property type="nucleotide sequence ID" value="XM_045116070.1"/>
</dbReference>
<feature type="domain" description="Disease resistance R13L4/SHOC-2-like LRR" evidence="11">
    <location>
        <begin position="545"/>
        <end position="822"/>
    </location>
</feature>
<dbReference type="SUPFAM" id="SSF52058">
    <property type="entry name" value="L domain-like"/>
    <property type="match status" value="1"/>
</dbReference>
<keyword evidence="3" id="KW-0677">Repeat</keyword>
<dbReference type="Pfam" id="PF23559">
    <property type="entry name" value="WHD_DRP"/>
    <property type="match status" value="1"/>
</dbReference>
<feature type="domain" description="Disease resistance N-terminal" evidence="9">
    <location>
        <begin position="9"/>
        <end position="88"/>
    </location>
</feature>
<dbReference type="Gene3D" id="3.80.10.10">
    <property type="entry name" value="Ribonuclease Inhibitor"/>
    <property type="match status" value="2"/>
</dbReference>
<feature type="domain" description="NB-ARC" evidence="8">
    <location>
        <begin position="188"/>
        <end position="340"/>
    </location>
</feature>